<organism evidence="1 2">
    <name type="scientific">Labilithrix luteola</name>
    <dbReference type="NCBI Taxonomy" id="1391654"/>
    <lineage>
        <taxon>Bacteria</taxon>
        <taxon>Pseudomonadati</taxon>
        <taxon>Myxococcota</taxon>
        <taxon>Polyangia</taxon>
        <taxon>Polyangiales</taxon>
        <taxon>Labilitrichaceae</taxon>
        <taxon>Labilithrix</taxon>
    </lineage>
</organism>
<proteinExistence type="predicted"/>
<dbReference type="Proteomes" id="UP000064967">
    <property type="component" value="Chromosome"/>
</dbReference>
<sequence length="182" mass="19154">MSGKMGVSRSGCANVAVLLAIGAIWFAGSTQREKPVVGDRHQSKVAALENDAALKPNDAAKLNELAQAYLDARAPGMALAAIERAPEAIRAQPSVEHLYARALLDQGRSADALAAERRVLARCADPSADAPTCSTYLLASATRRADILEQLVQLGVEDAQAHPEASALAYHNATRQVSFAVP</sequence>
<accession>A0A0K1PVQ6</accession>
<keyword evidence="2" id="KW-1185">Reference proteome</keyword>
<dbReference type="Gene3D" id="1.25.40.10">
    <property type="entry name" value="Tetratricopeptide repeat domain"/>
    <property type="match status" value="1"/>
</dbReference>
<dbReference type="STRING" id="1391654.AKJ09_04271"/>
<dbReference type="SUPFAM" id="SSF48452">
    <property type="entry name" value="TPR-like"/>
    <property type="match status" value="1"/>
</dbReference>
<dbReference type="KEGG" id="llu:AKJ09_04271"/>
<name>A0A0K1PVQ6_9BACT</name>
<evidence type="ECO:0008006" key="3">
    <source>
        <dbReference type="Google" id="ProtNLM"/>
    </source>
</evidence>
<gene>
    <name evidence="1" type="ORF">AKJ09_04271</name>
</gene>
<evidence type="ECO:0000313" key="1">
    <source>
        <dbReference type="EMBL" id="AKU97607.1"/>
    </source>
</evidence>
<protein>
    <recommendedName>
        <fullName evidence="3">Tetratricopeptide repeat protein</fullName>
    </recommendedName>
</protein>
<dbReference type="EMBL" id="CP012333">
    <property type="protein sequence ID" value="AKU97607.1"/>
    <property type="molecule type" value="Genomic_DNA"/>
</dbReference>
<evidence type="ECO:0000313" key="2">
    <source>
        <dbReference type="Proteomes" id="UP000064967"/>
    </source>
</evidence>
<dbReference type="AlphaFoldDB" id="A0A0K1PVQ6"/>
<reference evidence="1 2" key="1">
    <citation type="submission" date="2015-08" db="EMBL/GenBank/DDBJ databases">
        <authorList>
            <person name="Babu N.S."/>
            <person name="Beckwith C.J."/>
            <person name="Beseler K.G."/>
            <person name="Brison A."/>
            <person name="Carone J.V."/>
            <person name="Caskin T.P."/>
            <person name="Diamond M."/>
            <person name="Durham M.E."/>
            <person name="Foxe J.M."/>
            <person name="Go M."/>
            <person name="Henderson B.A."/>
            <person name="Jones I.B."/>
            <person name="McGettigan J.A."/>
            <person name="Micheletti S.J."/>
            <person name="Nasrallah M.E."/>
            <person name="Ortiz D."/>
            <person name="Piller C.R."/>
            <person name="Privatt S.R."/>
            <person name="Schneider S.L."/>
            <person name="Sharp S."/>
            <person name="Smith T.C."/>
            <person name="Stanton J.D."/>
            <person name="Ullery H.E."/>
            <person name="Wilson R.J."/>
            <person name="Serrano M.G."/>
            <person name="Buck G."/>
            <person name="Lee V."/>
            <person name="Wang Y."/>
            <person name="Carvalho R."/>
            <person name="Voegtly L."/>
            <person name="Shi R."/>
            <person name="Duckworth R."/>
            <person name="Johnson A."/>
            <person name="Loviza R."/>
            <person name="Walstead R."/>
            <person name="Shah Z."/>
            <person name="Kiflezghi M."/>
            <person name="Wade K."/>
            <person name="Ball S.L."/>
            <person name="Bradley K.W."/>
            <person name="Asai D.J."/>
            <person name="Bowman C.A."/>
            <person name="Russell D.A."/>
            <person name="Pope W.H."/>
            <person name="Jacobs-Sera D."/>
            <person name="Hendrix R.W."/>
            <person name="Hatfull G.F."/>
        </authorList>
    </citation>
    <scope>NUCLEOTIDE SEQUENCE [LARGE SCALE GENOMIC DNA]</scope>
    <source>
        <strain evidence="1 2">DSM 27648</strain>
    </source>
</reference>
<dbReference type="InterPro" id="IPR011990">
    <property type="entry name" value="TPR-like_helical_dom_sf"/>
</dbReference>